<reference evidence="1" key="1">
    <citation type="submission" date="2014-09" db="EMBL/GenBank/DDBJ databases">
        <authorList>
            <person name="Magalhaes I.L.F."/>
            <person name="Oliveira U."/>
            <person name="Santos F.R."/>
            <person name="Vidigal T.H.D.A."/>
            <person name="Brescovit A.D."/>
            <person name="Santos A.J."/>
        </authorList>
    </citation>
    <scope>NUCLEOTIDE SEQUENCE</scope>
    <source>
        <tissue evidence="1">Shoot tissue taken approximately 20 cm above the soil surface</tissue>
    </source>
</reference>
<evidence type="ECO:0000313" key="1">
    <source>
        <dbReference type="EMBL" id="JAE18878.1"/>
    </source>
</evidence>
<name>A0A0A9GDW6_ARUDO</name>
<protein>
    <submittedName>
        <fullName evidence="1">Uncharacterized protein</fullName>
    </submittedName>
</protein>
<dbReference type="EMBL" id="GBRH01179018">
    <property type="protein sequence ID" value="JAE18878.1"/>
    <property type="molecule type" value="Transcribed_RNA"/>
</dbReference>
<sequence>MHPISFHSLTLKSYSYVQAGLSFALHFHCVSLTGSGTCSPCFLTFSSVGALHSVVEL</sequence>
<dbReference type="AlphaFoldDB" id="A0A0A9GDW6"/>
<organism evidence="1">
    <name type="scientific">Arundo donax</name>
    <name type="common">Giant reed</name>
    <name type="synonym">Donax arundinaceus</name>
    <dbReference type="NCBI Taxonomy" id="35708"/>
    <lineage>
        <taxon>Eukaryota</taxon>
        <taxon>Viridiplantae</taxon>
        <taxon>Streptophyta</taxon>
        <taxon>Embryophyta</taxon>
        <taxon>Tracheophyta</taxon>
        <taxon>Spermatophyta</taxon>
        <taxon>Magnoliopsida</taxon>
        <taxon>Liliopsida</taxon>
        <taxon>Poales</taxon>
        <taxon>Poaceae</taxon>
        <taxon>PACMAD clade</taxon>
        <taxon>Arundinoideae</taxon>
        <taxon>Arundineae</taxon>
        <taxon>Arundo</taxon>
    </lineage>
</organism>
<reference evidence="1" key="2">
    <citation type="journal article" date="2015" name="Data Brief">
        <title>Shoot transcriptome of the giant reed, Arundo donax.</title>
        <authorList>
            <person name="Barrero R.A."/>
            <person name="Guerrero F.D."/>
            <person name="Moolhuijzen P."/>
            <person name="Goolsby J.A."/>
            <person name="Tidwell J."/>
            <person name="Bellgard S.E."/>
            <person name="Bellgard M.I."/>
        </authorList>
    </citation>
    <scope>NUCLEOTIDE SEQUENCE</scope>
    <source>
        <tissue evidence="1">Shoot tissue taken approximately 20 cm above the soil surface</tissue>
    </source>
</reference>
<proteinExistence type="predicted"/>
<accession>A0A0A9GDW6</accession>